<proteinExistence type="predicted"/>
<sequence>MERHIRDVLEEEVIYDQSQFGLLNSQIDDSSVLSPSPLNEPLRNKKPVNKLGKLTRTAALCGAYISLGLCMSVTGPTLLYLKDQVGSTISEISYIFTVRSVGTLGGAFLGGFFLDRCNPYSVFFVVIAMMAISVGAMPWCKHIWMLMVSSFVIGVGNGLLDTGASTLCLQLWGKDSGPYMQALHFSFAVGGSIAPLLVQAFIIETSTTAVNNTSSSRHVRSVTHPLNSSESEDQMTTIASIIKAINETPALVSSNPAITESNSTILAISNFTLGEVTLTTTASPIVNQNQTTLATEKPKKPKPAVINGGILGPSSQFDNTPLNKETPSPQEVLVATTTASSNENRTTPAVTLAPADVTIAPSTSGNGATTKVQDANMTETTTILQNSKDVQGLNVSSNDNNNLTVSSKNESKSDGNYTTGTTTSSPVTEIFTVSTIPQSIVEPVINSSKSTAESQPKGTSVNNVTKDLDVKTFPTPSPTTSSTFLPSTTSLSNTTVSPSTLKTTTSSSIELQPTIIKNISLLIPVATIMPVDSTDVLVVKSRGKSRGQQDDDSSVIPSIIPVAPLTTSEPNVLATTTHTLNHNDSEIIDGTHVKVSDYLERFGVTRMHMLYTVIAIIVLHTAFSFLFFLCSGTRSFTAERQTSDRKIKPFRPNAKRSFVVLMFSFYLMYVGSEVVFAQFLTTFALESPLKLSTSTANYITTTFWASFAVARFVAIFVAHFTNPTAMLIFNLCSTALGSMTLCIAGQTDATILYVGSALIGVGMASTFATGFLWTETHLLVTNRISAAFSVASSMGEMIFPTVTGALIESKPLSLMYIVLGSTILMALFFFLAWYLSKRKVRGFNTNSRGYQLARQAEDESAQS</sequence>
<dbReference type="PANTHER" id="PTHR23121">
    <property type="entry name" value="SODIUM-DEPENDENT GLUCOSE TRANSPORTER 1"/>
    <property type="match status" value="1"/>
</dbReference>
<evidence type="ECO:0000313" key="7">
    <source>
        <dbReference type="Proteomes" id="UP000789390"/>
    </source>
</evidence>
<feature type="transmembrane region" description="Helical" evidence="5">
    <location>
        <begin position="752"/>
        <end position="774"/>
    </location>
</feature>
<feature type="transmembrane region" description="Helical" evidence="5">
    <location>
        <begin position="658"/>
        <end position="681"/>
    </location>
</feature>
<keyword evidence="2 5" id="KW-1133">Transmembrane helix</keyword>
<dbReference type="InterPro" id="IPR011701">
    <property type="entry name" value="MFS"/>
</dbReference>
<protein>
    <recommendedName>
        <fullName evidence="8">Sodium-dependent glucose transporter 1</fullName>
    </recommendedName>
</protein>
<feature type="region of interest" description="Disordered" evidence="4">
    <location>
        <begin position="474"/>
        <end position="501"/>
    </location>
</feature>
<evidence type="ECO:0000313" key="6">
    <source>
        <dbReference type="EMBL" id="CAH0103146.1"/>
    </source>
</evidence>
<dbReference type="PANTHER" id="PTHR23121:SF9">
    <property type="entry name" value="SODIUM-DEPENDENT GLUCOSE TRANSPORTER 1"/>
    <property type="match status" value="1"/>
</dbReference>
<gene>
    <name evidence="6" type="ORF">DGAL_LOCUS5680</name>
</gene>
<feature type="region of interest" description="Disordered" evidence="4">
    <location>
        <begin position="385"/>
        <end position="424"/>
    </location>
</feature>
<feature type="transmembrane region" description="Helical" evidence="5">
    <location>
        <begin position="786"/>
        <end position="807"/>
    </location>
</feature>
<dbReference type="EMBL" id="CAKKLH010000101">
    <property type="protein sequence ID" value="CAH0103146.1"/>
    <property type="molecule type" value="Genomic_DNA"/>
</dbReference>
<evidence type="ECO:0000256" key="3">
    <source>
        <dbReference type="ARBA" id="ARBA00023136"/>
    </source>
</evidence>
<feature type="transmembrane region" description="Helical" evidence="5">
    <location>
        <begin position="92"/>
        <end position="113"/>
    </location>
</feature>
<dbReference type="Gene3D" id="1.20.1250.20">
    <property type="entry name" value="MFS general substrate transporter like domains"/>
    <property type="match status" value="2"/>
</dbReference>
<feature type="transmembrane region" description="Helical" evidence="5">
    <location>
        <begin position="58"/>
        <end position="80"/>
    </location>
</feature>
<accession>A0A8J2RHK3</accession>
<feature type="transmembrane region" description="Helical" evidence="5">
    <location>
        <begin position="120"/>
        <end position="137"/>
    </location>
</feature>
<feature type="compositionally biased region" description="Polar residues" evidence="4">
    <location>
        <begin position="385"/>
        <end position="408"/>
    </location>
</feature>
<dbReference type="OrthoDB" id="6365769at2759"/>
<feature type="transmembrane region" description="Helical" evidence="5">
    <location>
        <begin position="813"/>
        <end position="835"/>
    </location>
</feature>
<feature type="transmembrane region" description="Helical" evidence="5">
    <location>
        <begin position="609"/>
        <end position="637"/>
    </location>
</feature>
<evidence type="ECO:0000256" key="2">
    <source>
        <dbReference type="ARBA" id="ARBA00022989"/>
    </source>
</evidence>
<dbReference type="Proteomes" id="UP000789390">
    <property type="component" value="Unassembled WGS sequence"/>
</dbReference>
<feature type="transmembrane region" description="Helical" evidence="5">
    <location>
        <begin position="727"/>
        <end position="746"/>
    </location>
</feature>
<evidence type="ECO:0000256" key="4">
    <source>
        <dbReference type="SAM" id="MobiDB-lite"/>
    </source>
</evidence>
<evidence type="ECO:0000256" key="1">
    <source>
        <dbReference type="ARBA" id="ARBA00022692"/>
    </source>
</evidence>
<dbReference type="AlphaFoldDB" id="A0A8J2RHK3"/>
<reference evidence="6" key="1">
    <citation type="submission" date="2021-11" db="EMBL/GenBank/DDBJ databases">
        <authorList>
            <person name="Schell T."/>
        </authorList>
    </citation>
    <scope>NUCLEOTIDE SEQUENCE</scope>
    <source>
        <strain evidence="6">M5</strain>
    </source>
</reference>
<feature type="region of interest" description="Disordered" evidence="4">
    <location>
        <begin position="289"/>
        <end position="330"/>
    </location>
</feature>
<dbReference type="InterPro" id="IPR036259">
    <property type="entry name" value="MFS_trans_sf"/>
</dbReference>
<dbReference type="Pfam" id="PF07690">
    <property type="entry name" value="MFS_1"/>
    <property type="match status" value="1"/>
</dbReference>
<dbReference type="GO" id="GO:0022857">
    <property type="term" value="F:transmembrane transporter activity"/>
    <property type="evidence" value="ECO:0007669"/>
    <property type="project" value="InterPro"/>
</dbReference>
<evidence type="ECO:0008006" key="8">
    <source>
        <dbReference type="Google" id="ProtNLM"/>
    </source>
</evidence>
<feature type="compositionally biased region" description="Polar residues" evidence="4">
    <location>
        <begin position="313"/>
        <end position="330"/>
    </location>
</feature>
<name>A0A8J2RHK3_9CRUS</name>
<keyword evidence="1 5" id="KW-0812">Transmembrane</keyword>
<organism evidence="6 7">
    <name type="scientific">Daphnia galeata</name>
    <dbReference type="NCBI Taxonomy" id="27404"/>
    <lineage>
        <taxon>Eukaryota</taxon>
        <taxon>Metazoa</taxon>
        <taxon>Ecdysozoa</taxon>
        <taxon>Arthropoda</taxon>
        <taxon>Crustacea</taxon>
        <taxon>Branchiopoda</taxon>
        <taxon>Diplostraca</taxon>
        <taxon>Cladocera</taxon>
        <taxon>Anomopoda</taxon>
        <taxon>Daphniidae</taxon>
        <taxon>Daphnia</taxon>
    </lineage>
</organism>
<feature type="transmembrane region" description="Helical" evidence="5">
    <location>
        <begin position="143"/>
        <end position="160"/>
    </location>
</feature>
<keyword evidence="3 5" id="KW-0472">Membrane</keyword>
<keyword evidence="7" id="KW-1185">Reference proteome</keyword>
<dbReference type="SUPFAM" id="SSF103473">
    <property type="entry name" value="MFS general substrate transporter"/>
    <property type="match status" value="2"/>
</dbReference>
<comment type="caution">
    <text evidence="6">The sequence shown here is derived from an EMBL/GenBank/DDBJ whole genome shotgun (WGS) entry which is preliminary data.</text>
</comment>
<feature type="transmembrane region" description="Helical" evidence="5">
    <location>
        <begin position="701"/>
        <end position="720"/>
    </location>
</feature>
<feature type="transmembrane region" description="Helical" evidence="5">
    <location>
        <begin position="181"/>
        <end position="202"/>
    </location>
</feature>
<evidence type="ECO:0000256" key="5">
    <source>
        <dbReference type="SAM" id="Phobius"/>
    </source>
</evidence>